<dbReference type="Gene3D" id="3.10.290.10">
    <property type="entry name" value="RNA-binding S4 domain"/>
    <property type="match status" value="1"/>
</dbReference>
<dbReference type="SUPFAM" id="SSF55174">
    <property type="entry name" value="Alpha-L RNA-binding motif"/>
    <property type="match status" value="1"/>
</dbReference>
<dbReference type="Pfam" id="PF01479">
    <property type="entry name" value="S4"/>
    <property type="match status" value="1"/>
</dbReference>
<dbReference type="InterPro" id="IPR050188">
    <property type="entry name" value="RluA_PseudoU_synthase"/>
</dbReference>
<name>A0ABU6K576_9RHOO</name>
<feature type="domain" description="RNA-binding S4" evidence="7">
    <location>
        <begin position="34"/>
        <end position="92"/>
    </location>
</feature>
<comment type="similarity">
    <text evidence="1 5">Belongs to the pseudouridine synthase RluA family.</text>
</comment>
<dbReference type="InterPro" id="IPR006224">
    <property type="entry name" value="PsdUridine_synth_RluA-like_CS"/>
</dbReference>
<dbReference type="PANTHER" id="PTHR21600">
    <property type="entry name" value="MITOCHONDRIAL RNA PSEUDOURIDINE SYNTHASE"/>
    <property type="match status" value="1"/>
</dbReference>
<dbReference type="NCBIfam" id="NF008385">
    <property type="entry name" value="PRK11180.1"/>
    <property type="match status" value="1"/>
</dbReference>
<dbReference type="Pfam" id="PF00849">
    <property type="entry name" value="PseudoU_synth_2"/>
    <property type="match status" value="1"/>
</dbReference>
<gene>
    <name evidence="8" type="primary">rluD</name>
    <name evidence="8" type="ORF">VVD49_15140</name>
</gene>
<dbReference type="InterPro" id="IPR036986">
    <property type="entry name" value="S4_RNA-bd_sf"/>
</dbReference>
<protein>
    <recommendedName>
        <fullName evidence="5">Pseudouridine synthase</fullName>
        <ecNumber evidence="5">5.4.99.-</ecNumber>
    </recommendedName>
</protein>
<dbReference type="Proteomes" id="UP001331561">
    <property type="component" value="Unassembled WGS sequence"/>
</dbReference>
<comment type="catalytic activity">
    <reaction evidence="5">
        <text>a uridine in RNA = a pseudouridine in RNA</text>
        <dbReference type="Rhea" id="RHEA:48348"/>
        <dbReference type="Rhea" id="RHEA-COMP:12068"/>
        <dbReference type="Rhea" id="RHEA-COMP:12069"/>
        <dbReference type="ChEBI" id="CHEBI:65314"/>
        <dbReference type="ChEBI" id="CHEBI:65315"/>
    </reaction>
</comment>
<dbReference type="SUPFAM" id="SSF55120">
    <property type="entry name" value="Pseudouridine synthase"/>
    <property type="match status" value="1"/>
</dbReference>
<comment type="catalytic activity">
    <reaction evidence="3">
        <text>uridine(1911/1915/1917) in 23S rRNA = pseudouridine(1911/1915/1917) in 23S rRNA</text>
        <dbReference type="Rhea" id="RHEA:42524"/>
        <dbReference type="Rhea" id="RHEA-COMP:10097"/>
        <dbReference type="Rhea" id="RHEA-COMP:10098"/>
        <dbReference type="ChEBI" id="CHEBI:65314"/>
        <dbReference type="ChEBI" id="CHEBI:65315"/>
        <dbReference type="EC" id="5.4.99.23"/>
    </reaction>
</comment>
<evidence type="ECO:0000256" key="3">
    <source>
        <dbReference type="ARBA" id="ARBA00036882"/>
    </source>
</evidence>
<evidence type="ECO:0000256" key="6">
    <source>
        <dbReference type="SAM" id="MobiDB-lite"/>
    </source>
</evidence>
<keyword evidence="4" id="KW-0694">RNA-binding</keyword>
<dbReference type="GO" id="GO:0160140">
    <property type="term" value="F:23S rRNA pseudouridine(1911/1915/1917) synthase activity"/>
    <property type="evidence" value="ECO:0007669"/>
    <property type="project" value="UniProtKB-EC"/>
</dbReference>
<accession>A0ABU6K576</accession>
<sequence>MNIPTPPTKETADYSGRADPPSVQIEIPFDLAGLRFDAALAKMLPEHSRSRLQDWIRDGRVSVGGQVVLDTKYKLIGGEQVTVAPVASNAELADVPEAIPLDIIFEDEHLIVINKPAGLVVHPGSGNWSGTLLNALLAHDESLAGLPRAGIVHRLDKETSGLMVVARTLTAQTDLVRQLQEHTVKRHYAALVLGKPNQVGFIDAPIGRHPNQRVKMAVVENGKPARTHFKVIEHFARCSQVECVLETGRTHQIRVHMAHIGHALVGDPVYGPKRQAIKAAVGFDRQALHAFRLGLTHPDSHQPVQWEVPLAEDLRALIAAVRTES</sequence>
<dbReference type="CDD" id="cd00165">
    <property type="entry name" value="S4"/>
    <property type="match status" value="1"/>
</dbReference>
<keyword evidence="9" id="KW-1185">Reference proteome</keyword>
<evidence type="ECO:0000313" key="8">
    <source>
        <dbReference type="EMBL" id="MEC5387062.1"/>
    </source>
</evidence>
<reference evidence="8 9" key="1">
    <citation type="submission" date="2024-01" db="EMBL/GenBank/DDBJ databases">
        <title>Uliginosibacterium soil sp. nov.</title>
        <authorList>
            <person name="Lv Y."/>
        </authorList>
    </citation>
    <scope>NUCLEOTIDE SEQUENCE [LARGE SCALE GENOMIC DNA]</scope>
    <source>
        <strain evidence="8 9">H3</strain>
    </source>
</reference>
<dbReference type="NCBIfam" id="TIGR00005">
    <property type="entry name" value="rluA_subfam"/>
    <property type="match status" value="1"/>
</dbReference>
<organism evidence="8 9">
    <name type="scientific">Uliginosibacterium silvisoli</name>
    <dbReference type="NCBI Taxonomy" id="3114758"/>
    <lineage>
        <taxon>Bacteria</taxon>
        <taxon>Pseudomonadati</taxon>
        <taxon>Pseudomonadota</taxon>
        <taxon>Betaproteobacteria</taxon>
        <taxon>Rhodocyclales</taxon>
        <taxon>Zoogloeaceae</taxon>
        <taxon>Uliginosibacterium</taxon>
    </lineage>
</organism>
<evidence type="ECO:0000256" key="5">
    <source>
        <dbReference type="RuleBase" id="RU362028"/>
    </source>
</evidence>
<keyword evidence="2 5" id="KW-0413">Isomerase</keyword>
<evidence type="ECO:0000256" key="1">
    <source>
        <dbReference type="ARBA" id="ARBA00010876"/>
    </source>
</evidence>
<comment type="function">
    <text evidence="5">Responsible for synthesis of pseudouridine from uracil.</text>
</comment>
<dbReference type="InterPro" id="IPR006145">
    <property type="entry name" value="PsdUridine_synth_RsuA/RluA"/>
</dbReference>
<dbReference type="PROSITE" id="PS50889">
    <property type="entry name" value="S4"/>
    <property type="match status" value="1"/>
</dbReference>
<proteinExistence type="inferred from homology"/>
<evidence type="ECO:0000259" key="7">
    <source>
        <dbReference type="SMART" id="SM00363"/>
    </source>
</evidence>
<comment type="caution">
    <text evidence="8">The sequence shown here is derived from an EMBL/GenBank/DDBJ whole genome shotgun (WGS) entry which is preliminary data.</text>
</comment>
<dbReference type="PROSITE" id="PS01129">
    <property type="entry name" value="PSI_RLU"/>
    <property type="match status" value="1"/>
</dbReference>
<dbReference type="InterPro" id="IPR020103">
    <property type="entry name" value="PsdUridine_synth_cat_dom_sf"/>
</dbReference>
<dbReference type="InterPro" id="IPR006225">
    <property type="entry name" value="PsdUridine_synth_RluC/D"/>
</dbReference>
<evidence type="ECO:0000313" key="9">
    <source>
        <dbReference type="Proteomes" id="UP001331561"/>
    </source>
</evidence>
<evidence type="ECO:0000256" key="2">
    <source>
        <dbReference type="ARBA" id="ARBA00023235"/>
    </source>
</evidence>
<dbReference type="EC" id="5.4.99.-" evidence="5"/>
<dbReference type="CDD" id="cd02869">
    <property type="entry name" value="PseudoU_synth_RluA_like"/>
    <property type="match status" value="1"/>
</dbReference>
<evidence type="ECO:0000256" key="4">
    <source>
        <dbReference type="PROSITE-ProRule" id="PRU00182"/>
    </source>
</evidence>
<dbReference type="PANTHER" id="PTHR21600:SF44">
    <property type="entry name" value="RIBOSOMAL LARGE SUBUNIT PSEUDOURIDINE SYNTHASE D"/>
    <property type="match status" value="1"/>
</dbReference>
<feature type="region of interest" description="Disordered" evidence="6">
    <location>
        <begin position="1"/>
        <end position="21"/>
    </location>
</feature>
<dbReference type="Gene3D" id="3.30.2350.10">
    <property type="entry name" value="Pseudouridine synthase"/>
    <property type="match status" value="1"/>
</dbReference>
<dbReference type="InterPro" id="IPR002942">
    <property type="entry name" value="S4_RNA-bd"/>
</dbReference>
<dbReference type="EMBL" id="JAYXHS010000003">
    <property type="protein sequence ID" value="MEC5387062.1"/>
    <property type="molecule type" value="Genomic_DNA"/>
</dbReference>
<dbReference type="SMART" id="SM00363">
    <property type="entry name" value="S4"/>
    <property type="match status" value="1"/>
</dbReference>